<evidence type="ECO:0000313" key="1">
    <source>
        <dbReference type="EMBL" id="KAF8880588.1"/>
    </source>
</evidence>
<evidence type="ECO:0008006" key="3">
    <source>
        <dbReference type="Google" id="ProtNLM"/>
    </source>
</evidence>
<keyword evidence="2" id="KW-1185">Reference proteome</keyword>
<dbReference type="OrthoDB" id="3270987at2759"/>
<proteinExistence type="predicted"/>
<evidence type="ECO:0000313" key="2">
    <source>
        <dbReference type="Proteomes" id="UP000724874"/>
    </source>
</evidence>
<organism evidence="1 2">
    <name type="scientific">Gymnopilus junonius</name>
    <name type="common">Spectacular rustgill mushroom</name>
    <name type="synonym">Gymnopilus spectabilis subsp. junonius</name>
    <dbReference type="NCBI Taxonomy" id="109634"/>
    <lineage>
        <taxon>Eukaryota</taxon>
        <taxon>Fungi</taxon>
        <taxon>Dikarya</taxon>
        <taxon>Basidiomycota</taxon>
        <taxon>Agaricomycotina</taxon>
        <taxon>Agaricomycetes</taxon>
        <taxon>Agaricomycetidae</taxon>
        <taxon>Agaricales</taxon>
        <taxon>Agaricineae</taxon>
        <taxon>Hymenogastraceae</taxon>
        <taxon>Gymnopilus</taxon>
    </lineage>
</organism>
<dbReference type="InterPro" id="IPR032675">
    <property type="entry name" value="LRR_dom_sf"/>
</dbReference>
<comment type="caution">
    <text evidence="1">The sequence shown here is derived from an EMBL/GenBank/DDBJ whole genome shotgun (WGS) entry which is preliminary data.</text>
</comment>
<reference evidence="1" key="1">
    <citation type="submission" date="2020-11" db="EMBL/GenBank/DDBJ databases">
        <authorList>
            <consortium name="DOE Joint Genome Institute"/>
            <person name="Ahrendt S."/>
            <person name="Riley R."/>
            <person name="Andreopoulos W."/>
            <person name="LaButti K."/>
            <person name="Pangilinan J."/>
            <person name="Ruiz-duenas F.J."/>
            <person name="Barrasa J.M."/>
            <person name="Sanchez-Garcia M."/>
            <person name="Camarero S."/>
            <person name="Miyauchi S."/>
            <person name="Serrano A."/>
            <person name="Linde D."/>
            <person name="Babiker R."/>
            <person name="Drula E."/>
            <person name="Ayuso-Fernandez I."/>
            <person name="Pacheco R."/>
            <person name="Padilla G."/>
            <person name="Ferreira P."/>
            <person name="Barriuso J."/>
            <person name="Kellner H."/>
            <person name="Castanera R."/>
            <person name="Alfaro M."/>
            <person name="Ramirez L."/>
            <person name="Pisabarro A.G."/>
            <person name="Kuo A."/>
            <person name="Tritt A."/>
            <person name="Lipzen A."/>
            <person name="He G."/>
            <person name="Yan M."/>
            <person name="Ng V."/>
            <person name="Cullen D."/>
            <person name="Martin F."/>
            <person name="Rosso M.-N."/>
            <person name="Henrissat B."/>
            <person name="Hibbett D."/>
            <person name="Martinez A.T."/>
            <person name="Grigoriev I.V."/>
        </authorList>
    </citation>
    <scope>NUCLEOTIDE SEQUENCE</scope>
    <source>
        <strain evidence="1">AH 44721</strain>
    </source>
</reference>
<dbReference type="Gene3D" id="3.80.10.10">
    <property type="entry name" value="Ribonuclease Inhibitor"/>
    <property type="match status" value="1"/>
</dbReference>
<dbReference type="EMBL" id="JADNYJ010000139">
    <property type="protein sequence ID" value="KAF8880588.1"/>
    <property type="molecule type" value="Genomic_DNA"/>
</dbReference>
<dbReference type="Proteomes" id="UP000724874">
    <property type="component" value="Unassembled WGS sequence"/>
</dbReference>
<dbReference type="AlphaFoldDB" id="A0A9P5NDY2"/>
<sequence length="410" mass="47529">MQHLELKIAQAQDVFIFSHLIEQHRQLRTEMNKMHNPVILQVPPEVASIIFKFYLPEMPVSADSRKEQPRNTTMAPLLLGAVCRGWRDIAWSIPQLWTYIDVVLDSGKESEFSLISEWLNRSGGLPLSIHVYTRGLRRTIPRWEIVDLINKYSARWEVLELFVPAPLVNMFRGNLENQYFILRDLRIHSGFRLPEQKGDIPIRALRPEPTNVYIDGILHLSSIWISWNRVTFVDVETILASECVRLFQHAVMLERCNLRDIWDLEEQSLDFVITHPHLQDLKLKPRYPEAIKQLLGALTLPALQKLEIDMDSKYLPIIELHLLAQHSSFQLKELLVISSDFSDGDMYNLLSDTPYLERLKICPAADADFCITEFLAKISDTNILNKSRHGEPGFLAHLRTLEIQAPWEID</sequence>
<protein>
    <recommendedName>
        <fullName evidence="3">F-box domain-containing protein</fullName>
    </recommendedName>
</protein>
<gene>
    <name evidence="1" type="ORF">CPB84DRAFT_1965745</name>
</gene>
<name>A0A9P5NDY2_GYMJU</name>
<accession>A0A9P5NDY2</accession>